<proteinExistence type="predicted"/>
<dbReference type="EMBL" id="JANQDL010000033">
    <property type="protein sequence ID" value="MDH6062960.1"/>
    <property type="molecule type" value="Genomic_DNA"/>
</dbReference>
<sequence length="108" mass="11689">MRTPTTSGLTSTLKPTTTLVPNSTAQDLFGNLNAVTGAGTYSVNDPGFAQIGTDEIYVFNGQWGSLDYALANASLSKEVTSASKWHINPDEPNVFDYNTNFKEVNENH</sequence>
<protein>
    <submittedName>
        <fullName evidence="1">Uncharacterized protein</fullName>
    </submittedName>
</protein>
<dbReference type="RefSeq" id="WP_280651258.1">
    <property type="nucleotide sequence ID" value="NZ_JANQDL010000033.1"/>
</dbReference>
<organism evidence="1 2">
    <name type="scientific">Umezakia ovalisporum FSS-62</name>
    <dbReference type="NCBI Taxonomy" id="2971776"/>
    <lineage>
        <taxon>Bacteria</taxon>
        <taxon>Bacillati</taxon>
        <taxon>Cyanobacteriota</taxon>
        <taxon>Cyanophyceae</taxon>
        <taxon>Nostocales</taxon>
        <taxon>Nodulariaceae</taxon>
        <taxon>Umezakia</taxon>
    </lineage>
</organism>
<reference evidence="1 2" key="1">
    <citation type="journal article" date="2023" name="J. Phycol.">
        <title>Chrysosporum ovalisporum is synonymous with the true-branching cyanobacterium Umezakia natans (Nostocales/Aphanizomenonaceae).</title>
        <authorList>
            <person name="McGregor G.B."/>
            <person name="Sendall B.C."/>
            <person name="Niiyama Y."/>
            <person name="Tuji A."/>
            <person name="Willis A."/>
        </authorList>
    </citation>
    <scope>NUCLEOTIDE SEQUENCE [LARGE SCALE GENOMIC DNA]</scope>
    <source>
        <strain evidence="1 2">FSS-62</strain>
    </source>
</reference>
<comment type="caution">
    <text evidence="1">The sequence shown here is derived from an EMBL/GenBank/DDBJ whole genome shotgun (WGS) entry which is preliminary data.</text>
</comment>
<gene>
    <name evidence="1" type="ORF">NWP23_03985</name>
</gene>
<accession>A0AA43GX78</accession>
<dbReference type="GeneID" id="83683268"/>
<evidence type="ECO:0000313" key="2">
    <source>
        <dbReference type="Proteomes" id="UP001159370"/>
    </source>
</evidence>
<dbReference type="AlphaFoldDB" id="A0AA43GX78"/>
<name>A0AA43GX78_9CYAN</name>
<dbReference type="Proteomes" id="UP001159370">
    <property type="component" value="Unassembled WGS sequence"/>
</dbReference>
<evidence type="ECO:0000313" key="1">
    <source>
        <dbReference type="EMBL" id="MDH6062960.1"/>
    </source>
</evidence>